<evidence type="ECO:0000256" key="4">
    <source>
        <dbReference type="PROSITE-ProRule" id="PRU00335"/>
    </source>
</evidence>
<dbReference type="PANTHER" id="PTHR47506">
    <property type="entry name" value="TRANSCRIPTIONAL REGULATORY PROTEIN"/>
    <property type="match status" value="1"/>
</dbReference>
<reference evidence="6 7" key="1">
    <citation type="submission" date="2018-09" db="EMBL/GenBank/DDBJ databases">
        <title>Draft genome of Simplicispira sp. NY-02.</title>
        <authorList>
            <person name="Im W.T."/>
        </authorList>
    </citation>
    <scope>NUCLEOTIDE SEQUENCE [LARGE SCALE GENOMIC DNA]</scope>
    <source>
        <strain evidence="6 7">NY-02</strain>
    </source>
</reference>
<dbReference type="PROSITE" id="PS50977">
    <property type="entry name" value="HTH_TETR_2"/>
    <property type="match status" value="1"/>
</dbReference>
<evidence type="ECO:0000313" key="7">
    <source>
        <dbReference type="Proteomes" id="UP000266302"/>
    </source>
</evidence>
<feature type="DNA-binding region" description="H-T-H motif" evidence="4">
    <location>
        <begin position="32"/>
        <end position="51"/>
    </location>
</feature>
<keyword evidence="3" id="KW-0804">Transcription</keyword>
<evidence type="ECO:0000313" key="6">
    <source>
        <dbReference type="EMBL" id="RID99751.1"/>
    </source>
</evidence>
<protein>
    <submittedName>
        <fullName evidence="6">TetR/AcrR family transcriptional regulator</fullName>
    </submittedName>
</protein>
<organism evidence="6 7">
    <name type="scientific">Simplicispira hankyongi</name>
    <dbReference type="NCBI Taxonomy" id="2315688"/>
    <lineage>
        <taxon>Bacteria</taxon>
        <taxon>Pseudomonadati</taxon>
        <taxon>Pseudomonadota</taxon>
        <taxon>Betaproteobacteria</taxon>
        <taxon>Burkholderiales</taxon>
        <taxon>Comamonadaceae</taxon>
        <taxon>Simplicispira</taxon>
    </lineage>
</organism>
<dbReference type="Pfam" id="PF00440">
    <property type="entry name" value="TetR_N"/>
    <property type="match status" value="1"/>
</dbReference>
<dbReference type="SUPFAM" id="SSF48498">
    <property type="entry name" value="Tetracyclin repressor-like, C-terminal domain"/>
    <property type="match status" value="1"/>
</dbReference>
<dbReference type="InterPro" id="IPR001647">
    <property type="entry name" value="HTH_TetR"/>
</dbReference>
<sequence length="190" mass="20114">MRYPTTHKQDTRARLLKTTGALAKRQGFAGTGVDSLMAAAGLTSGAFYSHFRSKSELLEAIVHNELQRSGKLFHGKSRKQLLRIVEGYLSPAHIEQPETGCAIPALAGEVARANDATRLAFEQGVVTLKDSMATATGREAEAWSVVAQLVGAVALARAMPSAEVREALLEGVLGSVREQLGAADLSGEAT</sequence>
<dbReference type="InterPro" id="IPR036271">
    <property type="entry name" value="Tet_transcr_reg_TetR-rel_C_sf"/>
</dbReference>
<keyword evidence="7" id="KW-1185">Reference proteome</keyword>
<proteinExistence type="predicted"/>
<dbReference type="Gene3D" id="1.10.10.60">
    <property type="entry name" value="Homeodomain-like"/>
    <property type="match status" value="1"/>
</dbReference>
<keyword evidence="1" id="KW-0805">Transcription regulation</keyword>
<keyword evidence="2 4" id="KW-0238">DNA-binding</keyword>
<accession>A0A398CD62</accession>
<evidence type="ECO:0000256" key="1">
    <source>
        <dbReference type="ARBA" id="ARBA00023015"/>
    </source>
</evidence>
<name>A0A398CD62_9BURK</name>
<evidence type="ECO:0000256" key="2">
    <source>
        <dbReference type="ARBA" id="ARBA00023125"/>
    </source>
</evidence>
<feature type="domain" description="HTH tetR-type" evidence="5">
    <location>
        <begin position="9"/>
        <end position="69"/>
    </location>
</feature>
<dbReference type="EMBL" id="QXJC01000001">
    <property type="protein sequence ID" value="RID99751.1"/>
    <property type="molecule type" value="Genomic_DNA"/>
</dbReference>
<dbReference type="RefSeq" id="WP_119108195.1">
    <property type="nucleotide sequence ID" value="NZ_QXJC01000001.1"/>
</dbReference>
<evidence type="ECO:0000259" key="5">
    <source>
        <dbReference type="PROSITE" id="PS50977"/>
    </source>
</evidence>
<dbReference type="PANTHER" id="PTHR47506:SF7">
    <property type="entry name" value="TRANSCRIPTIONAL REGULATORY PROTEIN"/>
    <property type="match status" value="1"/>
</dbReference>
<evidence type="ECO:0000256" key="3">
    <source>
        <dbReference type="ARBA" id="ARBA00023163"/>
    </source>
</evidence>
<dbReference type="Gene3D" id="1.10.357.10">
    <property type="entry name" value="Tetracycline Repressor, domain 2"/>
    <property type="match status" value="1"/>
</dbReference>
<dbReference type="AlphaFoldDB" id="A0A398CD62"/>
<dbReference type="InterPro" id="IPR009057">
    <property type="entry name" value="Homeodomain-like_sf"/>
</dbReference>
<dbReference type="GO" id="GO:0003677">
    <property type="term" value="F:DNA binding"/>
    <property type="evidence" value="ECO:0007669"/>
    <property type="project" value="UniProtKB-UniRule"/>
</dbReference>
<dbReference type="Proteomes" id="UP000266302">
    <property type="component" value="Unassembled WGS sequence"/>
</dbReference>
<dbReference type="SUPFAM" id="SSF46689">
    <property type="entry name" value="Homeodomain-like"/>
    <property type="match status" value="1"/>
</dbReference>
<gene>
    <name evidence="6" type="ORF">D3F03_05005</name>
</gene>
<dbReference type="OrthoDB" id="9798857at2"/>
<dbReference type="PRINTS" id="PR00455">
    <property type="entry name" value="HTHTETR"/>
</dbReference>
<comment type="caution">
    <text evidence="6">The sequence shown here is derived from an EMBL/GenBank/DDBJ whole genome shotgun (WGS) entry which is preliminary data.</text>
</comment>